<dbReference type="GO" id="GO:0000027">
    <property type="term" value="P:ribosomal large subunit assembly"/>
    <property type="evidence" value="ECO:0007669"/>
    <property type="project" value="TreeGrafter"/>
</dbReference>
<proteinExistence type="predicted"/>
<feature type="domain" description="VWFA" evidence="3">
    <location>
        <begin position="50"/>
        <end position="241"/>
    </location>
</feature>
<name>A0A1E7FXA3_9STRA</name>
<evidence type="ECO:0000259" key="3">
    <source>
        <dbReference type="PROSITE" id="PS50234"/>
    </source>
</evidence>
<keyword evidence="1" id="KW-0547">Nucleotide-binding</keyword>
<accession>A0A1E7FXA3</accession>
<dbReference type="GO" id="GO:0030687">
    <property type="term" value="C:preribosome, large subunit precursor"/>
    <property type="evidence" value="ECO:0007669"/>
    <property type="project" value="TreeGrafter"/>
</dbReference>
<dbReference type="Gene3D" id="3.40.50.410">
    <property type="entry name" value="von Willebrand factor, type A domain"/>
    <property type="match status" value="1"/>
</dbReference>
<keyword evidence="2" id="KW-0067">ATP-binding</keyword>
<dbReference type="GO" id="GO:0005524">
    <property type="term" value="F:ATP binding"/>
    <property type="evidence" value="ECO:0007669"/>
    <property type="project" value="UniProtKB-KW"/>
</dbReference>
<organism evidence="4 5">
    <name type="scientific">Fragilariopsis cylindrus CCMP1102</name>
    <dbReference type="NCBI Taxonomy" id="635003"/>
    <lineage>
        <taxon>Eukaryota</taxon>
        <taxon>Sar</taxon>
        <taxon>Stramenopiles</taxon>
        <taxon>Ochrophyta</taxon>
        <taxon>Bacillariophyta</taxon>
        <taxon>Bacillariophyceae</taxon>
        <taxon>Bacillariophycidae</taxon>
        <taxon>Bacillariales</taxon>
        <taxon>Bacillariaceae</taxon>
        <taxon>Fragilariopsis</taxon>
    </lineage>
</organism>
<evidence type="ECO:0000313" key="4">
    <source>
        <dbReference type="EMBL" id="OEU22781.1"/>
    </source>
</evidence>
<evidence type="ECO:0000256" key="2">
    <source>
        <dbReference type="ARBA" id="ARBA00022840"/>
    </source>
</evidence>
<evidence type="ECO:0000313" key="5">
    <source>
        <dbReference type="Proteomes" id="UP000095751"/>
    </source>
</evidence>
<dbReference type="PROSITE" id="PS50234">
    <property type="entry name" value="VWFA"/>
    <property type="match status" value="1"/>
</dbReference>
<sequence>MEPLVASKLRGDYRTGKRINMKRVIGYIASGYRKDKIWLRRTKPAKRNYRVLLAVDDSESMKKSGAGEMALHAMATVAVGMNQLEVGELGVASFGEDMKLVHPFHMPFTSESGVSVVRNFKFDQQRTRIALCVESAMAALEDSGDRSSMQLVFLISDGRIERDSRSALKRLIREMMERNILLAMIIVEGKEKKKDSILNMKEVTFEKGKPVVKRFIDDYPFPYYIVLDDVVSLPEVLGDALKQWFEML</sequence>
<dbReference type="InterPro" id="IPR002035">
    <property type="entry name" value="VWF_A"/>
</dbReference>
<dbReference type="SUPFAM" id="SSF53300">
    <property type="entry name" value="vWA-like"/>
    <property type="match status" value="1"/>
</dbReference>
<dbReference type="OrthoDB" id="5186at2759"/>
<dbReference type="PANTHER" id="PTHR48103:SF2">
    <property type="entry name" value="MIDASIN"/>
    <property type="match status" value="1"/>
</dbReference>
<protein>
    <recommendedName>
        <fullName evidence="3">VWFA domain-containing protein</fullName>
    </recommendedName>
</protein>
<dbReference type="GO" id="GO:0005634">
    <property type="term" value="C:nucleus"/>
    <property type="evidence" value="ECO:0007669"/>
    <property type="project" value="TreeGrafter"/>
</dbReference>
<dbReference type="InterPro" id="IPR036465">
    <property type="entry name" value="vWFA_dom_sf"/>
</dbReference>
<gene>
    <name evidence="4" type="ORF">FRACYDRAFT_166627</name>
</gene>
<dbReference type="KEGG" id="fcy:FRACYDRAFT_166627"/>
<dbReference type="PANTHER" id="PTHR48103">
    <property type="entry name" value="MIDASIN-RELATED"/>
    <property type="match status" value="1"/>
</dbReference>
<dbReference type="GO" id="GO:0000055">
    <property type="term" value="P:ribosomal large subunit export from nucleus"/>
    <property type="evidence" value="ECO:0007669"/>
    <property type="project" value="TreeGrafter"/>
</dbReference>
<reference evidence="4 5" key="1">
    <citation type="submission" date="2016-09" db="EMBL/GenBank/DDBJ databases">
        <title>Extensive genetic diversity and differential bi-allelic expression allows diatom success in the polar Southern Ocean.</title>
        <authorList>
            <consortium name="DOE Joint Genome Institute"/>
            <person name="Mock T."/>
            <person name="Otillar R.P."/>
            <person name="Strauss J."/>
            <person name="Dupont C."/>
            <person name="Frickenhaus S."/>
            <person name="Maumus F."/>
            <person name="Mcmullan M."/>
            <person name="Sanges R."/>
            <person name="Schmutz J."/>
            <person name="Toseland A."/>
            <person name="Valas R."/>
            <person name="Veluchamy A."/>
            <person name="Ward B.J."/>
            <person name="Allen A."/>
            <person name="Barry K."/>
            <person name="Falciatore A."/>
            <person name="Ferrante M."/>
            <person name="Fortunato A.E."/>
            <person name="Gloeckner G."/>
            <person name="Gruber A."/>
            <person name="Hipkin R."/>
            <person name="Janech M."/>
            <person name="Kroth P."/>
            <person name="Leese F."/>
            <person name="Lindquist E."/>
            <person name="Lyon B.R."/>
            <person name="Martin J."/>
            <person name="Mayer C."/>
            <person name="Parker M."/>
            <person name="Quesneville H."/>
            <person name="Raymond J."/>
            <person name="Uhlig C."/>
            <person name="Valentin K.U."/>
            <person name="Worden A.Z."/>
            <person name="Armbrust E.V."/>
            <person name="Bowler C."/>
            <person name="Green B."/>
            <person name="Moulton V."/>
            <person name="Van Oosterhout C."/>
            <person name="Grigoriev I."/>
        </authorList>
    </citation>
    <scope>NUCLEOTIDE SEQUENCE [LARGE SCALE GENOMIC DNA]</scope>
    <source>
        <strain evidence="4 5">CCMP1102</strain>
    </source>
</reference>
<dbReference type="AlphaFoldDB" id="A0A1E7FXA3"/>
<dbReference type="Proteomes" id="UP000095751">
    <property type="component" value="Unassembled WGS sequence"/>
</dbReference>
<dbReference type="Pfam" id="PF13519">
    <property type="entry name" value="VWA_2"/>
    <property type="match status" value="1"/>
</dbReference>
<feature type="non-terminal residue" evidence="4">
    <location>
        <position position="248"/>
    </location>
</feature>
<keyword evidence="5" id="KW-1185">Reference proteome</keyword>
<evidence type="ECO:0000256" key="1">
    <source>
        <dbReference type="ARBA" id="ARBA00022741"/>
    </source>
</evidence>
<dbReference type="InParanoid" id="A0A1E7FXA3"/>
<dbReference type="EMBL" id="KV784353">
    <property type="protein sequence ID" value="OEU22781.1"/>
    <property type="molecule type" value="Genomic_DNA"/>
</dbReference>